<keyword evidence="2" id="KW-0677">Repeat</keyword>
<evidence type="ECO:0000313" key="6">
    <source>
        <dbReference type="EMBL" id="MEQ2563288.1"/>
    </source>
</evidence>
<evidence type="ECO:0000256" key="4">
    <source>
        <dbReference type="SAM" id="MobiDB-lite"/>
    </source>
</evidence>
<sequence length="1395" mass="144188">MENEAEEETEQGQEAEIATSSNAQEGVTVESVQAMIDALPDAEEISADNAEDVKAQLEAIDEAKLQLSDEELATLDFSRYTEAAAVLAGLSAPMLTVSGAEEVSTADALTSALADSSIPKITLMGNIEIGDTLTVDRTVSLDLNGFVLRMTDSGSVIRVEQGGNLIIEDSNTIAQHKFTTGSNGLWVLDETNGTETVSGGVLTGGNANDGGGVYVLTGGQLTMTGGNIVGCSATGVGGGVSLEGWRSTVDQTTFTMTGGSITGCFAAATDGGGGVNVTGGTFTMAGGSIMECTAHNSDAFSTSYGGGVHIRNGGSFTMSGGTIQNCKSSGNQAAGGGVYVGKGQFTMNGGSITGCRAEGTSGNERFARGGGVYNYGGFTMSGGSIESDCTADGSGGGVYNINTLYANGGEIAGDVMNGVPNQSTGTITGSGGTRFSGKVTNNKGDYDDKSTIESGTFTGEVINDGGTILRGDFSGATLSGTLVITFDPDNGEPTSTQEVNWSRDGATLTAPTPVPTKEDYTLDGWYYDNSGTTTKWNFDTDKVKYTMTLMAHWKEQSTASPTAEVSTAVELTSALGNSAITTVKLTADITINATLTVNRTVTLDLDGYVLRYDSADRGSVFVVDGGHLTIQDSNTGGRSHGFTPTGDGLWILNETGGTETVSGGVITGGTGHPILLGGSSYTYYNYYGGGVYIANGQLTMTGGSIVGCSATDGGGVCMNPPTGQMDQFWMTGGSSIAGCVASGGGGGVYACAAGSFFDMRGTAVIHDCRCGGGGGGGVRAYGTFRMLDQAVIRGCTAESATQKVYGGGVYVASSSGFEMSGQAKIEDCQAISTSSSYASLGGGVYITNNTSLTLSGSAVIQNCTAKNSADSSEAYGGGVSTSRMRQITLEDSARIALCKAANGSGLYLTGVPNNSSYGKFYADGGSVDGDVVLGNGKDLCTISGSGGTKFNGKVTVTPGSTSENGTFNRKVINNGTISGGTFNGEVINNGTISGGTFTGTVSNNGSITGGTFTGTVINSESGTIAEGVSINHLQFVVTFDANGGTGAMYSQNCTSGEEEKLFYNTFVRDTYDFVGWNTERDGSGTAYSDGQYIIVSKAMTLYAQWKKTVPSTPITPGGIRYIVEHYKASGSGYTLEETEYSTGKIGDTVTATPKTYDGFTYHPSISTSSGILKKISSAADIVTLKLYYDRTVYAVIVENDGNGSASAAPASAAMGDEITLTAAPNSGYRFKVWEVVSGGVTISNNKFIMPAGNVTVKAIFERKSSGSSGGGGGSRSSGSISSKEQHRPSIVDDQARWVQNGTDWKLILSSGETAADRWVQKGGYWYWLKTDGIMAHSGWLLYMGHWYYLNAGGDMITGWLFWNEHWYYLKPDGIMTADEMTPDGYKIGPDGIWVQ</sequence>
<dbReference type="SUPFAM" id="SSF69360">
    <property type="entry name" value="Cell wall binding repeat"/>
    <property type="match status" value="1"/>
</dbReference>
<gene>
    <name evidence="6" type="ORF">WMO41_08970</name>
</gene>
<organism evidence="6 7">
    <name type="scientific">Ventrimonas faecis</name>
    <dbReference type="NCBI Taxonomy" id="3133170"/>
    <lineage>
        <taxon>Bacteria</taxon>
        <taxon>Bacillati</taxon>
        <taxon>Bacillota</taxon>
        <taxon>Clostridia</taxon>
        <taxon>Lachnospirales</taxon>
        <taxon>Lachnospiraceae</taxon>
        <taxon>Ventrimonas</taxon>
    </lineage>
</organism>
<feature type="repeat" description="Cell wall-binding" evidence="3">
    <location>
        <begin position="1356"/>
        <end position="1375"/>
    </location>
</feature>
<dbReference type="PROSITE" id="PS51170">
    <property type="entry name" value="CW"/>
    <property type="match status" value="1"/>
</dbReference>
<dbReference type="Pfam" id="PF09479">
    <property type="entry name" value="Flg_new"/>
    <property type="match status" value="2"/>
</dbReference>
<dbReference type="SMART" id="SM00710">
    <property type="entry name" value="PbH1"/>
    <property type="match status" value="11"/>
</dbReference>
<comment type="subcellular location">
    <subcellularLocation>
        <location evidence="1">Cell envelope</location>
    </subcellularLocation>
</comment>
<name>A0ABV1HMU3_9FIRM</name>
<evidence type="ECO:0000256" key="1">
    <source>
        <dbReference type="ARBA" id="ARBA00004196"/>
    </source>
</evidence>
<evidence type="ECO:0000259" key="5">
    <source>
        <dbReference type="Pfam" id="PF18998"/>
    </source>
</evidence>
<dbReference type="Gene3D" id="2.10.270.10">
    <property type="entry name" value="Cholin Binding"/>
    <property type="match status" value="1"/>
</dbReference>
<dbReference type="InterPro" id="IPR018337">
    <property type="entry name" value="Cell_wall/Cho-bd_repeat"/>
</dbReference>
<dbReference type="Pfam" id="PF01473">
    <property type="entry name" value="Choline_bind_1"/>
    <property type="match status" value="2"/>
</dbReference>
<dbReference type="SUPFAM" id="SSF51126">
    <property type="entry name" value="Pectin lyase-like"/>
    <property type="match status" value="1"/>
</dbReference>
<dbReference type="Proteomes" id="UP001437460">
    <property type="component" value="Unassembled WGS sequence"/>
</dbReference>
<dbReference type="InterPro" id="IPR006626">
    <property type="entry name" value="PbH1"/>
</dbReference>
<protein>
    <submittedName>
        <fullName evidence="6">InlB B-repeat-containing protein</fullName>
    </submittedName>
</protein>
<evidence type="ECO:0000256" key="2">
    <source>
        <dbReference type="ARBA" id="ARBA00022737"/>
    </source>
</evidence>
<dbReference type="InterPro" id="IPR044060">
    <property type="entry name" value="Bacterial_rp_domain"/>
</dbReference>
<feature type="compositionally biased region" description="Acidic residues" evidence="4">
    <location>
        <begin position="1"/>
        <end position="13"/>
    </location>
</feature>
<dbReference type="InterPro" id="IPR046776">
    <property type="entry name" value="Pectate_lyase_5"/>
</dbReference>
<evidence type="ECO:0000256" key="3">
    <source>
        <dbReference type="PROSITE-ProRule" id="PRU00591"/>
    </source>
</evidence>
<dbReference type="InterPro" id="IPR042229">
    <property type="entry name" value="Listeria/Bacterioides_rpt_sf"/>
</dbReference>
<accession>A0ABV1HMU3</accession>
<keyword evidence="7" id="KW-1185">Reference proteome</keyword>
<evidence type="ECO:0000313" key="7">
    <source>
        <dbReference type="Proteomes" id="UP001437460"/>
    </source>
</evidence>
<comment type="caution">
    <text evidence="6">The sequence shown here is derived from an EMBL/GenBank/DDBJ whole genome shotgun (WGS) entry which is preliminary data.</text>
</comment>
<dbReference type="Pfam" id="PF20585">
    <property type="entry name" value="Pectate_lyase_5"/>
    <property type="match status" value="1"/>
</dbReference>
<dbReference type="InterPro" id="IPR011050">
    <property type="entry name" value="Pectin_lyase_fold/virulence"/>
</dbReference>
<reference evidence="6 7" key="1">
    <citation type="submission" date="2024-03" db="EMBL/GenBank/DDBJ databases">
        <title>Human intestinal bacterial collection.</title>
        <authorList>
            <person name="Pauvert C."/>
            <person name="Hitch T.C.A."/>
            <person name="Clavel T."/>
        </authorList>
    </citation>
    <scope>NUCLEOTIDE SEQUENCE [LARGE SCALE GENOMIC DNA]</scope>
    <source>
        <strain evidence="6 7">CLA-AP-H27</strain>
    </source>
</reference>
<feature type="region of interest" description="Disordered" evidence="4">
    <location>
        <begin position="1"/>
        <end position="26"/>
    </location>
</feature>
<proteinExistence type="predicted"/>
<dbReference type="Gene3D" id="2.60.40.4270">
    <property type="entry name" value="Listeria-Bacteroides repeat domain"/>
    <property type="match status" value="2"/>
</dbReference>
<dbReference type="Pfam" id="PF19085">
    <property type="entry name" value="Choline_bind_2"/>
    <property type="match status" value="1"/>
</dbReference>
<dbReference type="EMBL" id="JBBMFJ010000017">
    <property type="protein sequence ID" value="MEQ2563288.1"/>
    <property type="molecule type" value="Genomic_DNA"/>
</dbReference>
<dbReference type="Pfam" id="PF18998">
    <property type="entry name" value="Flg_new_2"/>
    <property type="match status" value="1"/>
</dbReference>
<dbReference type="NCBIfam" id="TIGR02543">
    <property type="entry name" value="List_Bact_rpt"/>
    <property type="match status" value="1"/>
</dbReference>
<dbReference type="InterPro" id="IPR013378">
    <property type="entry name" value="InlB-like_B-rpt"/>
</dbReference>
<feature type="region of interest" description="Disordered" evidence="4">
    <location>
        <begin position="1264"/>
        <end position="1288"/>
    </location>
</feature>
<feature type="domain" description="Bacterial repeat" evidence="5">
    <location>
        <begin position="1193"/>
        <end position="1263"/>
    </location>
</feature>